<dbReference type="GO" id="GO:0002058">
    <property type="term" value="F:uracil binding"/>
    <property type="evidence" value="ECO:0007669"/>
    <property type="project" value="TreeGrafter"/>
</dbReference>
<evidence type="ECO:0000313" key="2">
    <source>
        <dbReference type="Proteomes" id="UP000515129"/>
    </source>
</evidence>
<dbReference type="RefSeq" id="XP_026061684.1">
    <property type="nucleotide sequence ID" value="XM_026205899.1"/>
</dbReference>
<dbReference type="PANTHER" id="PTHR43073:SF2">
    <property type="entry name" value="DIHYDROPYRIMIDINE DEHYDROGENASE [NADP(+)]"/>
    <property type="match status" value="1"/>
</dbReference>
<dbReference type="GO" id="GO:0005829">
    <property type="term" value="C:cytosol"/>
    <property type="evidence" value="ECO:0007669"/>
    <property type="project" value="TreeGrafter"/>
</dbReference>
<dbReference type="GeneID" id="113045497"/>
<dbReference type="InterPro" id="IPR036188">
    <property type="entry name" value="FAD/NAD-bd_sf"/>
</dbReference>
<dbReference type="AlphaFoldDB" id="A0A6P6JPB7"/>
<dbReference type="GO" id="GO:0006212">
    <property type="term" value="P:uracil catabolic process"/>
    <property type="evidence" value="ECO:0007669"/>
    <property type="project" value="TreeGrafter"/>
</dbReference>
<dbReference type="Gene3D" id="3.50.50.60">
    <property type="entry name" value="FAD/NAD(P)-binding domain"/>
    <property type="match status" value="1"/>
</dbReference>
<dbReference type="GO" id="GO:0006210">
    <property type="term" value="P:thymine catabolic process"/>
    <property type="evidence" value="ECO:0007669"/>
    <property type="project" value="TreeGrafter"/>
</dbReference>
<dbReference type="SUPFAM" id="SSF51395">
    <property type="entry name" value="FMN-linked oxidoreductases"/>
    <property type="match status" value="1"/>
</dbReference>
<dbReference type="Proteomes" id="UP000515129">
    <property type="component" value="Chromosome 27"/>
</dbReference>
<accession>A0A6P6JPB7</accession>
<keyword evidence="2" id="KW-1185">Reference proteome</keyword>
<dbReference type="GO" id="GO:0017113">
    <property type="term" value="F:dihydropyrimidine dehydrogenase (NADP+) activity"/>
    <property type="evidence" value="ECO:0007669"/>
    <property type="project" value="TreeGrafter"/>
</dbReference>
<dbReference type="SUPFAM" id="SSF51905">
    <property type="entry name" value="FAD/NAD(P)-binding domain"/>
    <property type="match status" value="1"/>
</dbReference>
<keyword evidence="1" id="KW-0560">Oxidoreductase</keyword>
<sequence>MLNDPEVKKALESEKMNGWRTPEVNSEAMQTSEPWVFVGGDIAGLANTTVESVNDGKQASWHIHKYIQPLHGNTVSTTPKLPLFHCAIDTVDISLEMCGIKFPNPFGLASAPPTTSTAMIHRAFEQGWGFALTKTFGLDKIIIASIMCGHNQADWTELAKMAEGHEI</sequence>
<dbReference type="KEGG" id="caua:113045497"/>
<dbReference type="Gene3D" id="3.20.20.70">
    <property type="entry name" value="Aldolase class I"/>
    <property type="match status" value="1"/>
</dbReference>
<reference evidence="3" key="1">
    <citation type="submission" date="2025-08" db="UniProtKB">
        <authorList>
            <consortium name="RefSeq"/>
        </authorList>
    </citation>
    <scope>IDENTIFICATION</scope>
    <source>
        <strain evidence="3">Wakin</strain>
        <tissue evidence="3">Muscle</tissue>
    </source>
</reference>
<dbReference type="PANTHER" id="PTHR43073">
    <property type="entry name" value="DIHYDROPYRIMIDINE DEHYDROGENASE [NADP(+)]"/>
    <property type="match status" value="1"/>
</dbReference>
<dbReference type="OrthoDB" id="4327079at2759"/>
<proteinExistence type="predicted"/>
<dbReference type="GO" id="GO:0050661">
    <property type="term" value="F:NADP binding"/>
    <property type="evidence" value="ECO:0007669"/>
    <property type="project" value="TreeGrafter"/>
</dbReference>
<protein>
    <submittedName>
        <fullName evidence="3">Dihydropyrimidine dehydrogenase [NADP(+)]-like</fullName>
    </submittedName>
</protein>
<name>A0A6P6JPB7_CARAU</name>
<evidence type="ECO:0000256" key="1">
    <source>
        <dbReference type="ARBA" id="ARBA00023002"/>
    </source>
</evidence>
<evidence type="ECO:0000313" key="3">
    <source>
        <dbReference type="RefSeq" id="XP_026061684.1"/>
    </source>
</evidence>
<dbReference type="InterPro" id="IPR013785">
    <property type="entry name" value="Aldolase_TIM"/>
</dbReference>
<gene>
    <name evidence="3" type="primary">LOC113045497</name>
</gene>
<organism evidence="2 3">
    <name type="scientific">Carassius auratus</name>
    <name type="common">Goldfish</name>
    <dbReference type="NCBI Taxonomy" id="7957"/>
    <lineage>
        <taxon>Eukaryota</taxon>
        <taxon>Metazoa</taxon>
        <taxon>Chordata</taxon>
        <taxon>Craniata</taxon>
        <taxon>Vertebrata</taxon>
        <taxon>Euteleostomi</taxon>
        <taxon>Actinopterygii</taxon>
        <taxon>Neopterygii</taxon>
        <taxon>Teleostei</taxon>
        <taxon>Ostariophysi</taxon>
        <taxon>Cypriniformes</taxon>
        <taxon>Cyprinidae</taxon>
        <taxon>Cyprininae</taxon>
        <taxon>Carassius</taxon>
    </lineage>
</organism>